<dbReference type="Pfam" id="PF07277">
    <property type="entry name" value="SapC"/>
    <property type="match status" value="1"/>
</dbReference>
<dbReference type="AlphaFoldDB" id="A0A2V3TUV9"/>
<gene>
    <name evidence="1" type="ORF">C7450_11814</name>
</gene>
<protein>
    <submittedName>
        <fullName evidence="1">SapC protein</fullName>
    </submittedName>
</protein>
<reference evidence="1 2" key="1">
    <citation type="submission" date="2018-05" db="EMBL/GenBank/DDBJ databases">
        <title>Genomic Encyclopedia of Type Strains, Phase IV (KMG-IV): sequencing the most valuable type-strain genomes for metagenomic binning, comparative biology and taxonomic classification.</title>
        <authorList>
            <person name="Goeker M."/>
        </authorList>
    </citation>
    <scope>NUCLEOTIDE SEQUENCE [LARGE SCALE GENOMIC DNA]</scope>
    <source>
        <strain evidence="1 2">DSM 6462</strain>
    </source>
</reference>
<dbReference type="EMBL" id="QJJK01000018">
    <property type="protein sequence ID" value="PXW51859.1"/>
    <property type="molecule type" value="Genomic_DNA"/>
</dbReference>
<sequence length="233" mass="26539">MYKNLAPFSYERKRLELFNIFQYKHLNKTITFPVSLVEVNNVAHSYPVLWQRNKDGVELVALVGLEADHNYALSRHPNFVQCNLLILEAYPFALAKTDKDNHWRILVDEVMGQGEDDPAPLRTAAGELSPEADHRLSALRIFAESYGRTQALSQLLDRVGLLKPWDVSLKIGERFVGLQGLEVLDRDVDIRRLKLAGVIEQVGWDAIHLATMHELSLFRMQNLLEARTAPRAA</sequence>
<dbReference type="InterPro" id="IPR010836">
    <property type="entry name" value="SapC"/>
</dbReference>
<name>A0A2V3TUV9_9HYPH</name>
<evidence type="ECO:0000313" key="1">
    <source>
        <dbReference type="EMBL" id="PXW51859.1"/>
    </source>
</evidence>
<organism evidence="1 2">
    <name type="scientific">Chelatococcus asaccharovorans</name>
    <dbReference type="NCBI Taxonomy" id="28210"/>
    <lineage>
        <taxon>Bacteria</taxon>
        <taxon>Pseudomonadati</taxon>
        <taxon>Pseudomonadota</taxon>
        <taxon>Alphaproteobacteria</taxon>
        <taxon>Hyphomicrobiales</taxon>
        <taxon>Chelatococcaceae</taxon>
        <taxon>Chelatococcus</taxon>
    </lineage>
</organism>
<proteinExistence type="predicted"/>
<evidence type="ECO:0000313" key="2">
    <source>
        <dbReference type="Proteomes" id="UP000248021"/>
    </source>
</evidence>
<keyword evidence="2" id="KW-1185">Reference proteome</keyword>
<accession>A0A2V3TUV9</accession>
<dbReference type="Proteomes" id="UP000248021">
    <property type="component" value="Unassembled WGS sequence"/>
</dbReference>
<comment type="caution">
    <text evidence="1">The sequence shown here is derived from an EMBL/GenBank/DDBJ whole genome shotgun (WGS) entry which is preliminary data.</text>
</comment>
<dbReference type="OrthoDB" id="7831378at2"/>
<dbReference type="RefSeq" id="WP_110378174.1">
    <property type="nucleotide sequence ID" value="NZ_JAHBRY010000001.1"/>
</dbReference>